<organism evidence="1 2">
    <name type="scientific">Gimesia chilikensis</name>
    <dbReference type="NCBI Taxonomy" id="2605989"/>
    <lineage>
        <taxon>Bacteria</taxon>
        <taxon>Pseudomonadati</taxon>
        <taxon>Planctomycetota</taxon>
        <taxon>Planctomycetia</taxon>
        <taxon>Planctomycetales</taxon>
        <taxon>Planctomycetaceae</taxon>
        <taxon>Gimesia</taxon>
    </lineage>
</organism>
<dbReference type="AlphaFoldDB" id="A0A517WJQ6"/>
<proteinExistence type="predicted"/>
<accession>A0A517WJQ6</accession>
<protein>
    <submittedName>
        <fullName evidence="1">Uncharacterized protein</fullName>
    </submittedName>
</protein>
<sequence length="56" mass="6947">MTVSFSEQNWFIHVVRRVILWMFVLLKKKDFKFSIKIRKINFKTSKSLTRMYISIY</sequence>
<name>A0A517WJQ6_9PLAN</name>
<evidence type="ECO:0000313" key="1">
    <source>
        <dbReference type="EMBL" id="QDU05463.1"/>
    </source>
</evidence>
<dbReference type="Proteomes" id="UP000320722">
    <property type="component" value="Chromosome"/>
</dbReference>
<dbReference type="EMBL" id="CP036347">
    <property type="protein sequence ID" value="QDU05463.1"/>
    <property type="molecule type" value="Genomic_DNA"/>
</dbReference>
<reference evidence="1 2" key="1">
    <citation type="submission" date="2019-02" db="EMBL/GenBank/DDBJ databases">
        <title>Deep-cultivation of Planctomycetes and their phenomic and genomic characterization uncovers novel biology.</title>
        <authorList>
            <person name="Wiegand S."/>
            <person name="Jogler M."/>
            <person name="Boedeker C."/>
            <person name="Pinto D."/>
            <person name="Vollmers J."/>
            <person name="Rivas-Marin E."/>
            <person name="Kohn T."/>
            <person name="Peeters S.H."/>
            <person name="Heuer A."/>
            <person name="Rast P."/>
            <person name="Oberbeckmann S."/>
            <person name="Bunk B."/>
            <person name="Jeske O."/>
            <person name="Meyerdierks A."/>
            <person name="Storesund J.E."/>
            <person name="Kallscheuer N."/>
            <person name="Luecker S."/>
            <person name="Lage O.M."/>
            <person name="Pohl T."/>
            <person name="Merkel B.J."/>
            <person name="Hornburger P."/>
            <person name="Mueller R.-W."/>
            <person name="Bruemmer F."/>
            <person name="Labrenz M."/>
            <person name="Spormann A.M."/>
            <person name="Op den Camp H."/>
            <person name="Overmann J."/>
            <person name="Amann R."/>
            <person name="Jetten M.S.M."/>
            <person name="Mascher T."/>
            <person name="Medema M.H."/>
            <person name="Devos D.P."/>
            <person name="Kaster A.-K."/>
            <person name="Ovreas L."/>
            <person name="Rohde M."/>
            <person name="Galperin M.Y."/>
            <person name="Jogler C."/>
        </authorList>
    </citation>
    <scope>NUCLEOTIDE SEQUENCE [LARGE SCALE GENOMIC DNA]</scope>
    <source>
        <strain evidence="1 2">V6</strain>
    </source>
</reference>
<evidence type="ECO:0000313" key="2">
    <source>
        <dbReference type="Proteomes" id="UP000320722"/>
    </source>
</evidence>
<gene>
    <name evidence="1" type="ORF">V6x_52000</name>
</gene>